<dbReference type="AlphaFoldDB" id="A0A7J9ANU9"/>
<accession>A0A7J9ANU9</accession>
<feature type="signal peptide" evidence="1">
    <location>
        <begin position="1"/>
        <end position="20"/>
    </location>
</feature>
<evidence type="ECO:0000313" key="3">
    <source>
        <dbReference type="Proteomes" id="UP000593574"/>
    </source>
</evidence>
<comment type="caution">
    <text evidence="2">The sequence shown here is derived from an EMBL/GenBank/DDBJ whole genome shotgun (WGS) entry which is preliminary data.</text>
</comment>
<gene>
    <name evidence="2" type="ORF">Golax_021706</name>
</gene>
<evidence type="ECO:0000313" key="2">
    <source>
        <dbReference type="EMBL" id="MBA0725089.1"/>
    </source>
</evidence>
<dbReference type="EMBL" id="JABEZV010000011">
    <property type="protein sequence ID" value="MBA0725089.1"/>
    <property type="molecule type" value="Genomic_DNA"/>
</dbReference>
<keyword evidence="3" id="KW-1185">Reference proteome</keyword>
<dbReference type="Proteomes" id="UP000593574">
    <property type="component" value="Unassembled WGS sequence"/>
</dbReference>
<protein>
    <submittedName>
        <fullName evidence="2">Uncharacterized protein</fullName>
    </submittedName>
</protein>
<evidence type="ECO:0000256" key="1">
    <source>
        <dbReference type="SAM" id="SignalP"/>
    </source>
</evidence>
<sequence>MVSFIHLVIILLNLSLNNFGTQTNLLVKPLMLLLRLTGRFICGRH</sequence>
<name>A0A7J9ANU9_9ROSI</name>
<keyword evidence="1" id="KW-0732">Signal</keyword>
<feature type="chain" id="PRO_5029602934" evidence="1">
    <location>
        <begin position="21"/>
        <end position="45"/>
    </location>
</feature>
<reference evidence="2 3" key="1">
    <citation type="journal article" date="2019" name="Genome Biol. Evol.">
        <title>Insights into the evolution of the New World diploid cottons (Gossypium, subgenus Houzingenia) based on genome sequencing.</title>
        <authorList>
            <person name="Grover C.E."/>
            <person name="Arick M.A. 2nd"/>
            <person name="Thrash A."/>
            <person name="Conover J.L."/>
            <person name="Sanders W.S."/>
            <person name="Peterson D.G."/>
            <person name="Frelichowski J.E."/>
            <person name="Scheffler J.A."/>
            <person name="Scheffler B.E."/>
            <person name="Wendel J.F."/>
        </authorList>
    </citation>
    <scope>NUCLEOTIDE SEQUENCE [LARGE SCALE GENOMIC DNA]</scope>
    <source>
        <strain evidence="2">4</strain>
        <tissue evidence="2">Leaf</tissue>
    </source>
</reference>
<proteinExistence type="predicted"/>
<organism evidence="2 3">
    <name type="scientific">Gossypium laxum</name>
    <dbReference type="NCBI Taxonomy" id="34288"/>
    <lineage>
        <taxon>Eukaryota</taxon>
        <taxon>Viridiplantae</taxon>
        <taxon>Streptophyta</taxon>
        <taxon>Embryophyta</taxon>
        <taxon>Tracheophyta</taxon>
        <taxon>Spermatophyta</taxon>
        <taxon>Magnoliopsida</taxon>
        <taxon>eudicotyledons</taxon>
        <taxon>Gunneridae</taxon>
        <taxon>Pentapetalae</taxon>
        <taxon>rosids</taxon>
        <taxon>malvids</taxon>
        <taxon>Malvales</taxon>
        <taxon>Malvaceae</taxon>
        <taxon>Malvoideae</taxon>
        <taxon>Gossypium</taxon>
    </lineage>
</organism>